<protein>
    <submittedName>
        <fullName evidence="1">Uncharacterized protein</fullName>
    </submittedName>
</protein>
<reference evidence="2 4" key="2">
    <citation type="submission" date="2021-03" db="EMBL/GenBank/DDBJ databases">
        <title>Genome sequencing of Bifidobacterium imperatoris JCM 32708.</title>
        <authorList>
            <person name="Kim J."/>
        </authorList>
    </citation>
    <scope>NUCLEOTIDE SEQUENCE [LARGE SCALE GENOMIC DNA]</scope>
    <source>
        <strain evidence="2 4">JCM 32708</strain>
    </source>
</reference>
<keyword evidence="4" id="KW-1185">Reference proteome</keyword>
<reference evidence="1 3" key="1">
    <citation type="submission" date="2017-07" db="EMBL/GenBank/DDBJ databases">
        <title>Bifidobacterium novel species.</title>
        <authorList>
            <person name="Lugli G.A."/>
            <person name="Milani C."/>
            <person name="Duranti S."/>
            <person name="Mangifesta M."/>
        </authorList>
    </citation>
    <scope>NUCLEOTIDE SEQUENCE [LARGE SCALE GENOMIC DNA]</scope>
    <source>
        <strain evidence="1 3">45</strain>
    </source>
</reference>
<name>A0A2N5ISM4_9BIFI</name>
<evidence type="ECO:0000313" key="4">
    <source>
        <dbReference type="Proteomes" id="UP000663067"/>
    </source>
</evidence>
<organism evidence="1 3">
    <name type="scientific">Bifidobacterium imperatoris</name>
    <dbReference type="NCBI Taxonomy" id="2020965"/>
    <lineage>
        <taxon>Bacteria</taxon>
        <taxon>Bacillati</taxon>
        <taxon>Actinomycetota</taxon>
        <taxon>Actinomycetes</taxon>
        <taxon>Bifidobacteriales</taxon>
        <taxon>Bifidobacteriaceae</taxon>
        <taxon>Bifidobacterium</taxon>
    </lineage>
</organism>
<evidence type="ECO:0000313" key="1">
    <source>
        <dbReference type="EMBL" id="PLS24950.1"/>
    </source>
</evidence>
<dbReference type="EMBL" id="NMWV01000011">
    <property type="protein sequence ID" value="PLS24950.1"/>
    <property type="molecule type" value="Genomic_DNA"/>
</dbReference>
<dbReference type="AlphaFoldDB" id="A0A2N5ISM4"/>
<dbReference type="Proteomes" id="UP000663067">
    <property type="component" value="Chromosome"/>
</dbReference>
<evidence type="ECO:0000313" key="2">
    <source>
        <dbReference type="EMBL" id="QSY58591.1"/>
    </source>
</evidence>
<dbReference type="EMBL" id="CP071591">
    <property type="protein sequence ID" value="QSY58591.1"/>
    <property type="molecule type" value="Genomic_DNA"/>
</dbReference>
<dbReference type="RefSeq" id="WP_165781900.1">
    <property type="nucleotide sequence ID" value="NZ_CP071591.1"/>
</dbReference>
<proteinExistence type="predicted"/>
<accession>A0A2N5ISM4</accession>
<sequence length="136" mass="14949">MSESDREPVLLSSLEALQHNLQDAGMLRMKASLYSEAAVREALGDSEYRRISEKLDRRALLAQLDAVSLFLLQVLGLVSVGEGEVDLLSAETDVMDGAGEFPHLFAFCMIPEPRGATGSDAEIIERFVKRLSLCLH</sequence>
<evidence type="ECO:0000313" key="3">
    <source>
        <dbReference type="Proteomes" id="UP000234855"/>
    </source>
</evidence>
<dbReference type="Proteomes" id="UP000234855">
    <property type="component" value="Unassembled WGS sequence"/>
</dbReference>
<gene>
    <name evidence="2" type="ORF">BLI708_04835</name>
    <name evidence="1" type="ORF">Tam1G_0806</name>
</gene>